<gene>
    <name evidence="1" type="ORF">TNIN_68421</name>
</gene>
<proteinExistence type="predicted"/>
<evidence type="ECO:0000313" key="1">
    <source>
        <dbReference type="EMBL" id="GFY51524.1"/>
    </source>
</evidence>
<accession>A0A8X6XFI2</accession>
<dbReference type="Proteomes" id="UP000886998">
    <property type="component" value="Unassembled WGS sequence"/>
</dbReference>
<name>A0A8X6XFI2_9ARAC</name>
<reference evidence="1" key="1">
    <citation type="submission" date="2020-08" db="EMBL/GenBank/DDBJ databases">
        <title>Multicomponent nature underlies the extraordinary mechanical properties of spider dragline silk.</title>
        <authorList>
            <person name="Kono N."/>
            <person name="Nakamura H."/>
            <person name="Mori M."/>
            <person name="Yoshida Y."/>
            <person name="Ohtoshi R."/>
            <person name="Malay A.D."/>
            <person name="Moran D.A.P."/>
            <person name="Tomita M."/>
            <person name="Numata K."/>
            <person name="Arakawa K."/>
        </authorList>
    </citation>
    <scope>NUCLEOTIDE SEQUENCE</scope>
</reference>
<protein>
    <submittedName>
        <fullName evidence="1">Uncharacterized protein</fullName>
    </submittedName>
</protein>
<organism evidence="1 2">
    <name type="scientific">Trichonephila inaurata madagascariensis</name>
    <dbReference type="NCBI Taxonomy" id="2747483"/>
    <lineage>
        <taxon>Eukaryota</taxon>
        <taxon>Metazoa</taxon>
        <taxon>Ecdysozoa</taxon>
        <taxon>Arthropoda</taxon>
        <taxon>Chelicerata</taxon>
        <taxon>Arachnida</taxon>
        <taxon>Araneae</taxon>
        <taxon>Araneomorphae</taxon>
        <taxon>Entelegynae</taxon>
        <taxon>Araneoidea</taxon>
        <taxon>Nephilidae</taxon>
        <taxon>Trichonephila</taxon>
        <taxon>Trichonephila inaurata</taxon>
    </lineage>
</organism>
<comment type="caution">
    <text evidence="1">The sequence shown here is derived from an EMBL/GenBank/DDBJ whole genome shotgun (WGS) entry which is preliminary data.</text>
</comment>
<evidence type="ECO:0000313" key="2">
    <source>
        <dbReference type="Proteomes" id="UP000886998"/>
    </source>
</evidence>
<sequence length="112" mass="12569">MLLCGFLIPTDRSFQPFKLNFQKWVAVELPQLSQTVLFPDLQSNEGRDKGDLVLDVFCDTTLTDGVMNLFCEIYNCRVDVLLIADDGIARDGGVEEELKLIPVCERAAIMGR</sequence>
<dbReference type="EMBL" id="BMAV01008161">
    <property type="protein sequence ID" value="GFY51524.1"/>
    <property type="molecule type" value="Genomic_DNA"/>
</dbReference>
<keyword evidence="2" id="KW-1185">Reference proteome</keyword>
<dbReference type="AlphaFoldDB" id="A0A8X6XFI2"/>